<proteinExistence type="predicted"/>
<geneLocation type="plasmid" evidence="2">
    <name>p1</name>
</geneLocation>
<dbReference type="AlphaFoldDB" id="A0AA97AJS8"/>
<protein>
    <submittedName>
        <fullName evidence="2">Uncharacterized protein</fullName>
    </submittedName>
</protein>
<evidence type="ECO:0000256" key="1">
    <source>
        <dbReference type="SAM" id="MobiDB-lite"/>
    </source>
</evidence>
<dbReference type="EMBL" id="CP053588">
    <property type="protein sequence ID" value="WNZ28140.1"/>
    <property type="molecule type" value="Genomic_DNA"/>
</dbReference>
<name>A0AA97AJS8_9CYAN</name>
<feature type="region of interest" description="Disordered" evidence="1">
    <location>
        <begin position="181"/>
        <end position="222"/>
    </location>
</feature>
<keyword evidence="2" id="KW-0614">Plasmid</keyword>
<gene>
    <name evidence="2" type="ORF">HJG54_35150</name>
</gene>
<dbReference type="RefSeq" id="WP_316437174.1">
    <property type="nucleotide sequence ID" value="NZ_CP053588.1"/>
</dbReference>
<feature type="compositionally biased region" description="Low complexity" evidence="1">
    <location>
        <begin position="206"/>
        <end position="222"/>
    </location>
</feature>
<organism evidence="2">
    <name type="scientific">Leptolyngbya sp. NK1-12</name>
    <dbReference type="NCBI Taxonomy" id="2547451"/>
    <lineage>
        <taxon>Bacteria</taxon>
        <taxon>Bacillati</taxon>
        <taxon>Cyanobacteriota</taxon>
        <taxon>Cyanophyceae</taxon>
        <taxon>Leptolyngbyales</taxon>
        <taxon>Leptolyngbyaceae</taxon>
        <taxon>Leptolyngbya group</taxon>
        <taxon>Leptolyngbya</taxon>
    </lineage>
</organism>
<feature type="compositionally biased region" description="Polar residues" evidence="1">
    <location>
        <begin position="181"/>
        <end position="205"/>
    </location>
</feature>
<evidence type="ECO:0000313" key="2">
    <source>
        <dbReference type="EMBL" id="WNZ28140.1"/>
    </source>
</evidence>
<sequence length="222" mass="24329">MKWLTPEEAILKMRGSANVTANLTATAAKLDAIAKSTNGKKTAEERFHSLGLLFDRERYEAGQLDFLKLLNSATDEEEQTDEEDLVEAFADEESSNSTSPTQSESEPYIFEQCKVQVVITLLPNTGQPGDRPVLLAASSHGDFPIVAMLTQEELGSLPPAIAQLLDDLKADFPNRQIRRNIAQTQTAKIPPQRTIQPQDKTSKAGSTTPQPSSNSQTQISLF</sequence>
<accession>A0AA97AJS8</accession>
<reference evidence="2" key="1">
    <citation type="submission" date="2020-05" db="EMBL/GenBank/DDBJ databases">
        <authorList>
            <person name="Zhu T."/>
            <person name="Keshari N."/>
            <person name="Lu X."/>
        </authorList>
    </citation>
    <scope>NUCLEOTIDE SEQUENCE</scope>
    <source>
        <strain evidence="2">NK1-12</strain>
        <plasmid evidence="2">p1</plasmid>
    </source>
</reference>